<name>M1DUV9_SOLTU</name>
<reference evidence="3" key="1">
    <citation type="journal article" date="2011" name="Nature">
        <title>Genome sequence and analysis of the tuber crop potato.</title>
        <authorList>
            <consortium name="The Potato Genome Sequencing Consortium"/>
        </authorList>
    </citation>
    <scope>NUCLEOTIDE SEQUENCE [LARGE SCALE GENOMIC DNA]</scope>
    <source>
        <strain evidence="3">cv. DM1-3 516 R44</strain>
    </source>
</reference>
<sequence length="164" mass="18672">MFYRGNKKAFFLPGLITALCKREGVPLFDADEVLPTDPPFYPLLVRQGSTSRSKRRRTGRASSSKTDVDSDDEDPLSGARVEEDMEAVRKRMGSAYADFTLVPPSTTLKVEMLRRQLLQERRKGVERDRQMARMWKIIKAIFSCVSLAMRFPKSIQKTTCSSLC</sequence>
<dbReference type="Proteomes" id="UP000011115">
    <property type="component" value="Unassembled WGS sequence"/>
</dbReference>
<evidence type="ECO:0000313" key="2">
    <source>
        <dbReference type="EnsemblPlants" id="PGSC0003DMT400094787"/>
    </source>
</evidence>
<proteinExistence type="predicted"/>
<dbReference type="Gramene" id="PGSC0003DMT400094787">
    <property type="protein sequence ID" value="PGSC0003DMT400094787"/>
    <property type="gene ID" value="PGSC0003DMG400044358"/>
</dbReference>
<evidence type="ECO:0000256" key="1">
    <source>
        <dbReference type="SAM" id="MobiDB-lite"/>
    </source>
</evidence>
<dbReference type="EnsemblPlants" id="PGSC0003DMT400094787">
    <property type="protein sequence ID" value="PGSC0003DMT400094787"/>
    <property type="gene ID" value="PGSC0003DMG400044358"/>
</dbReference>
<organism evidence="2 3">
    <name type="scientific">Solanum tuberosum</name>
    <name type="common">Potato</name>
    <dbReference type="NCBI Taxonomy" id="4113"/>
    <lineage>
        <taxon>Eukaryota</taxon>
        <taxon>Viridiplantae</taxon>
        <taxon>Streptophyta</taxon>
        <taxon>Embryophyta</taxon>
        <taxon>Tracheophyta</taxon>
        <taxon>Spermatophyta</taxon>
        <taxon>Magnoliopsida</taxon>
        <taxon>eudicotyledons</taxon>
        <taxon>Gunneridae</taxon>
        <taxon>Pentapetalae</taxon>
        <taxon>asterids</taxon>
        <taxon>lamiids</taxon>
        <taxon>Solanales</taxon>
        <taxon>Solanaceae</taxon>
        <taxon>Solanoideae</taxon>
        <taxon>Solaneae</taxon>
        <taxon>Solanum</taxon>
    </lineage>
</organism>
<dbReference type="HOGENOM" id="CLU_055921_2_0_1"/>
<dbReference type="InParanoid" id="M1DUV9"/>
<protein>
    <submittedName>
        <fullName evidence="2">Uncharacterized protein</fullName>
    </submittedName>
</protein>
<reference evidence="2" key="2">
    <citation type="submission" date="2015-06" db="UniProtKB">
        <authorList>
            <consortium name="EnsemblPlants"/>
        </authorList>
    </citation>
    <scope>IDENTIFICATION</scope>
    <source>
        <strain evidence="2">DM1-3 516 R44</strain>
    </source>
</reference>
<evidence type="ECO:0000313" key="3">
    <source>
        <dbReference type="Proteomes" id="UP000011115"/>
    </source>
</evidence>
<dbReference type="PaxDb" id="4113-PGSC0003DMT400094787"/>
<keyword evidence="3" id="KW-1185">Reference proteome</keyword>
<accession>M1DUV9</accession>
<feature type="region of interest" description="Disordered" evidence="1">
    <location>
        <begin position="44"/>
        <end position="82"/>
    </location>
</feature>
<dbReference type="AlphaFoldDB" id="M1DUV9"/>